<dbReference type="EMBL" id="JAAQPH010000029">
    <property type="protein sequence ID" value="NIA71996.1"/>
    <property type="molecule type" value="Genomic_DNA"/>
</dbReference>
<dbReference type="SUPFAM" id="SSF51064">
    <property type="entry name" value="Head domain of nucleotide exchange factor GrpE"/>
    <property type="match status" value="1"/>
</dbReference>
<comment type="subunit">
    <text evidence="3 10">Homodimer.</text>
</comment>
<dbReference type="GO" id="GO:0051082">
    <property type="term" value="F:unfolded protein binding"/>
    <property type="evidence" value="ECO:0007669"/>
    <property type="project" value="TreeGrafter"/>
</dbReference>
<dbReference type="Pfam" id="PF01025">
    <property type="entry name" value="GrpE"/>
    <property type="match status" value="1"/>
</dbReference>
<sequence>MAQDDKKQDKANPESAEAAEAAARDAQNDMAEDAPITGDEPLVDLSGLESAAALSPDEDPVTVLEGEVASLKDQLLRAMAETENIRRRSQREREDSVKYAAVPVIRDLLGVADNLQRALESVPEEMAAESEVMSNLRLGVQMTQKELMSVFERHQIRAIAPLGEKLDPHLHEAMFELEDPEKPAGTVVQVIQTGYRLHDRLLRPARVGISKGGPKEGAAKAEGDASNDDTPGNDGPGSKVDTSA</sequence>
<dbReference type="GO" id="GO:0000774">
    <property type="term" value="F:adenyl-nucleotide exchange factor activity"/>
    <property type="evidence" value="ECO:0007669"/>
    <property type="project" value="InterPro"/>
</dbReference>
<dbReference type="GO" id="GO:0051087">
    <property type="term" value="F:protein-folding chaperone binding"/>
    <property type="evidence" value="ECO:0007669"/>
    <property type="project" value="InterPro"/>
</dbReference>
<evidence type="ECO:0000256" key="4">
    <source>
        <dbReference type="ARBA" id="ARBA00022490"/>
    </source>
</evidence>
<comment type="function">
    <text evidence="7 10 11">Participates actively in the response to hyperosmotic and heat shock by preventing the aggregation of stress-denatured proteins, in association with DnaK and GrpE. It is the nucleotide exchange factor for DnaK and may function as a thermosensor. Unfolded proteins bind initially to DnaJ; upon interaction with the DnaJ-bound protein, DnaK hydrolyzes its bound ATP, resulting in the formation of a stable complex. GrpE releases ADP from DnaK; ATP binding to DnaK triggers the release of the substrate protein, thus completing the reaction cycle. Several rounds of ATP-dependent interactions between DnaJ, DnaK and GrpE are required for fully efficient folding.</text>
</comment>
<keyword evidence="16" id="KW-1185">Reference proteome</keyword>
<evidence type="ECO:0000256" key="11">
    <source>
        <dbReference type="RuleBase" id="RU000639"/>
    </source>
</evidence>
<dbReference type="Gene3D" id="3.90.20.20">
    <property type="match status" value="1"/>
</dbReference>
<evidence type="ECO:0000256" key="10">
    <source>
        <dbReference type="HAMAP-Rule" id="MF_01151"/>
    </source>
</evidence>
<evidence type="ECO:0000256" key="2">
    <source>
        <dbReference type="ARBA" id="ARBA00009054"/>
    </source>
</evidence>
<keyword evidence="4 10" id="KW-0963">Cytoplasm</keyword>
<dbReference type="Proteomes" id="UP000761264">
    <property type="component" value="Unassembled WGS sequence"/>
</dbReference>
<feature type="coiled-coil region" evidence="13">
    <location>
        <begin position="61"/>
        <end position="92"/>
    </location>
</feature>
<evidence type="ECO:0000256" key="5">
    <source>
        <dbReference type="ARBA" id="ARBA00023016"/>
    </source>
</evidence>
<keyword evidence="13" id="KW-0175">Coiled coil</keyword>
<evidence type="ECO:0000256" key="12">
    <source>
        <dbReference type="RuleBase" id="RU004478"/>
    </source>
</evidence>
<reference evidence="15" key="1">
    <citation type="submission" date="2020-03" db="EMBL/GenBank/DDBJ databases">
        <title>Genome of Pelagibius litoralis DSM 21314T.</title>
        <authorList>
            <person name="Wang G."/>
        </authorList>
    </citation>
    <scope>NUCLEOTIDE SEQUENCE</scope>
    <source>
        <strain evidence="15">DSM 21314</strain>
    </source>
</reference>
<evidence type="ECO:0000256" key="1">
    <source>
        <dbReference type="ARBA" id="ARBA00004496"/>
    </source>
</evidence>
<comment type="similarity">
    <text evidence="2 10 12">Belongs to the GrpE family.</text>
</comment>
<evidence type="ECO:0000256" key="3">
    <source>
        <dbReference type="ARBA" id="ARBA00011738"/>
    </source>
</evidence>
<proteinExistence type="inferred from homology"/>
<dbReference type="HAMAP" id="MF_01151">
    <property type="entry name" value="GrpE"/>
    <property type="match status" value="1"/>
</dbReference>
<dbReference type="GO" id="GO:0005737">
    <property type="term" value="C:cytoplasm"/>
    <property type="evidence" value="ECO:0007669"/>
    <property type="project" value="UniProtKB-SubCell"/>
</dbReference>
<dbReference type="Gene3D" id="2.30.22.10">
    <property type="entry name" value="Head domain of nucleotide exchange factor GrpE"/>
    <property type="match status" value="1"/>
</dbReference>
<keyword evidence="6 10" id="KW-0143">Chaperone</keyword>
<dbReference type="InterPro" id="IPR013805">
    <property type="entry name" value="GrpE_CC"/>
</dbReference>
<evidence type="ECO:0000256" key="6">
    <source>
        <dbReference type="ARBA" id="ARBA00023186"/>
    </source>
</evidence>
<dbReference type="PANTHER" id="PTHR21237">
    <property type="entry name" value="GRPE PROTEIN"/>
    <property type="match status" value="1"/>
</dbReference>
<evidence type="ECO:0000256" key="9">
    <source>
        <dbReference type="ARBA" id="ARBA00076414"/>
    </source>
</evidence>
<comment type="caution">
    <text evidence="15">The sequence shown here is derived from an EMBL/GenBank/DDBJ whole genome shotgun (WGS) entry which is preliminary data.</text>
</comment>
<evidence type="ECO:0000313" key="15">
    <source>
        <dbReference type="EMBL" id="NIA71996.1"/>
    </source>
</evidence>
<organism evidence="15 16">
    <name type="scientific">Pelagibius litoralis</name>
    <dbReference type="NCBI Taxonomy" id="374515"/>
    <lineage>
        <taxon>Bacteria</taxon>
        <taxon>Pseudomonadati</taxon>
        <taxon>Pseudomonadota</taxon>
        <taxon>Alphaproteobacteria</taxon>
        <taxon>Rhodospirillales</taxon>
        <taxon>Rhodovibrionaceae</taxon>
        <taxon>Pelagibius</taxon>
    </lineage>
</organism>
<keyword evidence="5 10" id="KW-0346">Stress response</keyword>
<protein>
    <recommendedName>
        <fullName evidence="8 10">Protein GrpE</fullName>
    </recommendedName>
    <alternativeName>
        <fullName evidence="9 10">HSP-70 cofactor</fullName>
    </alternativeName>
</protein>
<evidence type="ECO:0000256" key="7">
    <source>
        <dbReference type="ARBA" id="ARBA00053401"/>
    </source>
</evidence>
<evidence type="ECO:0000256" key="8">
    <source>
        <dbReference type="ARBA" id="ARBA00072274"/>
    </source>
</evidence>
<comment type="subcellular location">
    <subcellularLocation>
        <location evidence="1 10">Cytoplasm</location>
    </subcellularLocation>
</comment>
<accession>A0A967F2I8</accession>
<dbReference type="NCBIfam" id="NF010738">
    <property type="entry name" value="PRK14140.1"/>
    <property type="match status" value="1"/>
</dbReference>
<dbReference type="GO" id="GO:0006457">
    <property type="term" value="P:protein folding"/>
    <property type="evidence" value="ECO:0007669"/>
    <property type="project" value="InterPro"/>
</dbReference>
<dbReference type="NCBIfam" id="NF010739">
    <property type="entry name" value="PRK14141.1"/>
    <property type="match status" value="1"/>
</dbReference>
<evidence type="ECO:0000256" key="13">
    <source>
        <dbReference type="SAM" id="Coils"/>
    </source>
</evidence>
<dbReference type="PRINTS" id="PR00773">
    <property type="entry name" value="GRPEPROTEIN"/>
</dbReference>
<dbReference type="PANTHER" id="PTHR21237:SF23">
    <property type="entry name" value="GRPE PROTEIN HOMOLOG, MITOCHONDRIAL"/>
    <property type="match status" value="1"/>
</dbReference>
<dbReference type="InterPro" id="IPR000740">
    <property type="entry name" value="GrpE"/>
</dbReference>
<dbReference type="SUPFAM" id="SSF58014">
    <property type="entry name" value="Coiled-coil domain of nucleotide exchange factor GrpE"/>
    <property type="match status" value="1"/>
</dbReference>
<name>A0A967F2I8_9PROT</name>
<gene>
    <name evidence="10 15" type="primary">grpE</name>
    <name evidence="15" type="ORF">HBA54_25680</name>
</gene>
<feature type="region of interest" description="Disordered" evidence="14">
    <location>
        <begin position="205"/>
        <end position="244"/>
    </location>
</feature>
<dbReference type="FunFam" id="2.30.22.10:FF:000001">
    <property type="entry name" value="Protein GrpE"/>
    <property type="match status" value="1"/>
</dbReference>
<feature type="compositionally biased region" description="Basic and acidic residues" evidence="14">
    <location>
        <begin position="1"/>
        <end position="12"/>
    </location>
</feature>
<dbReference type="AlphaFoldDB" id="A0A967F2I8"/>
<evidence type="ECO:0000256" key="14">
    <source>
        <dbReference type="SAM" id="MobiDB-lite"/>
    </source>
</evidence>
<dbReference type="PROSITE" id="PS01071">
    <property type="entry name" value="GRPE"/>
    <property type="match status" value="1"/>
</dbReference>
<dbReference type="CDD" id="cd00446">
    <property type="entry name" value="GrpE"/>
    <property type="match status" value="1"/>
</dbReference>
<feature type="compositionally biased region" description="Basic and acidic residues" evidence="14">
    <location>
        <begin position="213"/>
        <end position="223"/>
    </location>
</feature>
<evidence type="ECO:0000313" key="16">
    <source>
        <dbReference type="Proteomes" id="UP000761264"/>
    </source>
</evidence>
<dbReference type="RefSeq" id="WP_167230545.1">
    <property type="nucleotide sequence ID" value="NZ_JAAQPH010000029.1"/>
</dbReference>
<dbReference type="GO" id="GO:0042803">
    <property type="term" value="F:protein homodimerization activity"/>
    <property type="evidence" value="ECO:0007669"/>
    <property type="project" value="InterPro"/>
</dbReference>
<dbReference type="InterPro" id="IPR009012">
    <property type="entry name" value="GrpE_head"/>
</dbReference>
<feature type="region of interest" description="Disordered" evidence="14">
    <location>
        <begin position="1"/>
        <end position="59"/>
    </location>
</feature>